<organism evidence="3 4">
    <name type="scientific">Geodermatophilus obscurus</name>
    <dbReference type="NCBI Taxonomy" id="1861"/>
    <lineage>
        <taxon>Bacteria</taxon>
        <taxon>Bacillati</taxon>
        <taxon>Actinomycetota</taxon>
        <taxon>Actinomycetes</taxon>
        <taxon>Geodermatophilales</taxon>
        <taxon>Geodermatophilaceae</taxon>
        <taxon>Geodermatophilus</taxon>
    </lineage>
</organism>
<dbReference type="CDD" id="cd10918">
    <property type="entry name" value="CE4_NodB_like_5s_6s"/>
    <property type="match status" value="1"/>
</dbReference>
<protein>
    <submittedName>
        <fullName evidence="3">Polysaccharide deacetylase</fullName>
    </submittedName>
</protein>
<keyword evidence="4" id="KW-1185">Reference proteome</keyword>
<evidence type="ECO:0000256" key="1">
    <source>
        <dbReference type="ARBA" id="ARBA00022729"/>
    </source>
</evidence>
<dbReference type="Gene3D" id="3.20.20.370">
    <property type="entry name" value="Glycoside hydrolase/deacetylase"/>
    <property type="match status" value="1"/>
</dbReference>
<proteinExistence type="predicted"/>
<dbReference type="GO" id="GO:0005975">
    <property type="term" value="P:carbohydrate metabolic process"/>
    <property type="evidence" value="ECO:0007669"/>
    <property type="project" value="InterPro"/>
</dbReference>
<keyword evidence="1" id="KW-0732">Signal</keyword>
<dbReference type="EMBL" id="FOWE01000003">
    <property type="protein sequence ID" value="SFO10246.1"/>
    <property type="molecule type" value="Genomic_DNA"/>
</dbReference>
<evidence type="ECO:0000313" key="3">
    <source>
        <dbReference type="EMBL" id="SFO10246.1"/>
    </source>
</evidence>
<reference evidence="4" key="1">
    <citation type="submission" date="2016-10" db="EMBL/GenBank/DDBJ databases">
        <authorList>
            <person name="Varghese N."/>
            <person name="Submissions S."/>
        </authorList>
    </citation>
    <scope>NUCLEOTIDE SEQUENCE [LARGE SCALE GENOMIC DNA]</scope>
    <source>
        <strain evidence="4">DSM 43161</strain>
    </source>
</reference>
<dbReference type="PROSITE" id="PS51677">
    <property type="entry name" value="NODB"/>
    <property type="match status" value="1"/>
</dbReference>
<dbReference type="PANTHER" id="PTHR34216:SF7">
    <property type="entry name" value="POLY-BETA-1,6-N-ACETYL-D-GLUCOSAMINE N-DEACETYLASE"/>
    <property type="match status" value="1"/>
</dbReference>
<dbReference type="GO" id="GO:0016810">
    <property type="term" value="F:hydrolase activity, acting on carbon-nitrogen (but not peptide) bonds"/>
    <property type="evidence" value="ECO:0007669"/>
    <property type="project" value="InterPro"/>
</dbReference>
<dbReference type="Proteomes" id="UP000183642">
    <property type="component" value="Unassembled WGS sequence"/>
</dbReference>
<dbReference type="InterPro" id="IPR002509">
    <property type="entry name" value="NODB_dom"/>
</dbReference>
<dbReference type="Pfam" id="PF01522">
    <property type="entry name" value="Polysacc_deac_1"/>
    <property type="match status" value="2"/>
</dbReference>
<gene>
    <name evidence="3" type="ORF">SAMN05660359_01403</name>
</gene>
<dbReference type="InterPro" id="IPR011330">
    <property type="entry name" value="Glyco_hydro/deAcase_b/a-brl"/>
</dbReference>
<dbReference type="OrthoDB" id="9782872at2"/>
<evidence type="ECO:0000259" key="2">
    <source>
        <dbReference type="PROSITE" id="PS51677"/>
    </source>
</evidence>
<dbReference type="InterPro" id="IPR051398">
    <property type="entry name" value="Polysacch_Deacetylase"/>
</dbReference>
<dbReference type="RefSeq" id="WP_083427140.1">
    <property type="nucleotide sequence ID" value="NZ_FOWE01000003.1"/>
</dbReference>
<dbReference type="AlphaFoldDB" id="A0A1I5EG23"/>
<name>A0A1I5EG23_9ACTN</name>
<sequence>MSRLTYLGDVWARRPVWPRRFRPRGRDVVLLYHRISDDPSPDPGGMVVPPSLFRQHMTALGEWFEVVSATDIRRPRERPTVAITLDDGYLDNLEQAAPVLRELGLPATFFIVADALDGSAPAGSPEEYWWDRLEHLLLDDGPGPASLVLRVGRRRVLLDTSGPAARSHSYAALTAALHRRPPEGVREVVSRLEDVWRRAVPCDRHRRMTAPQVRELGRDPLFDIGSHTCSHASLATLSRARSRAELEGSRASLETLLGVRPTLLAYPYGAPGTVARRNARQARAAGYDAAFVNVAGPVEGADRHALPRITVGRWTVDHLHRAVTAWRPR</sequence>
<evidence type="ECO:0000313" key="4">
    <source>
        <dbReference type="Proteomes" id="UP000183642"/>
    </source>
</evidence>
<dbReference type="PANTHER" id="PTHR34216">
    <property type="match status" value="1"/>
</dbReference>
<accession>A0A1I5EG23</accession>
<dbReference type="SUPFAM" id="SSF88713">
    <property type="entry name" value="Glycoside hydrolase/deacetylase"/>
    <property type="match status" value="1"/>
</dbReference>
<feature type="domain" description="NodB homology" evidence="2">
    <location>
        <begin position="79"/>
        <end position="329"/>
    </location>
</feature>